<dbReference type="GO" id="GO:0009295">
    <property type="term" value="C:nucleoid"/>
    <property type="evidence" value="ECO:0007669"/>
    <property type="project" value="UniProtKB-SubCell"/>
</dbReference>
<comment type="subcellular location">
    <subcellularLocation>
        <location evidence="7">Cytoplasm</location>
        <location evidence="7">Nucleoid</location>
    </subcellularLocation>
</comment>
<evidence type="ECO:0000256" key="5">
    <source>
        <dbReference type="ARBA" id="ARBA00023125"/>
    </source>
</evidence>
<evidence type="ECO:0000256" key="8">
    <source>
        <dbReference type="SAM" id="MobiDB-lite"/>
    </source>
</evidence>
<dbReference type="Gene3D" id="3.40.1550.20">
    <property type="entry name" value="Transcriptional regulator MraZ domain"/>
    <property type="match status" value="1"/>
</dbReference>
<dbReference type="PROSITE" id="PS51740">
    <property type="entry name" value="SPOVT_ABRB"/>
    <property type="match status" value="2"/>
</dbReference>
<sequence>MAVFCCFFCHFNLRPITSHAIPYQTTSVVKAVLFPAELRTERLFLQRLLTYVGVFLGTHENRFDAKGRISIPAGFRSVLKTQQTEGDALMILRPSHTLPCVEAWPAVAFARLTEPLDRLDMFSDEHDDLAAALYADAYPIDPDREGRIILPDFLREHAGLTESPTAAFMGVGRIFQIWEPQAAQQRRAEARQRSRRVSIPAANGAEPKGRNA</sequence>
<dbReference type="PANTHER" id="PTHR34701">
    <property type="entry name" value="TRANSCRIPTIONAL REGULATOR MRAZ"/>
    <property type="match status" value="1"/>
</dbReference>
<proteinExistence type="inferred from homology"/>
<dbReference type="InterPro" id="IPR020603">
    <property type="entry name" value="MraZ_dom"/>
</dbReference>
<keyword evidence="5 7" id="KW-0238">DNA-binding</keyword>
<dbReference type="GO" id="GO:0003700">
    <property type="term" value="F:DNA-binding transcription factor activity"/>
    <property type="evidence" value="ECO:0007669"/>
    <property type="project" value="UniProtKB-UniRule"/>
</dbReference>
<dbReference type="Proteomes" id="UP000093796">
    <property type="component" value="Unassembled WGS sequence"/>
</dbReference>
<comment type="similarity">
    <text evidence="7">Belongs to the MraZ family.</text>
</comment>
<name>A0A1A0DJJ9_ACEPA</name>
<keyword evidence="3" id="KW-0677">Repeat</keyword>
<dbReference type="InterPro" id="IPR038619">
    <property type="entry name" value="MraZ_sf"/>
</dbReference>
<comment type="caution">
    <text evidence="10">The sequence shown here is derived from an EMBL/GenBank/DDBJ whole genome shotgun (WGS) entry which is preliminary data.</text>
</comment>
<accession>A0A1A0DJJ9</accession>
<evidence type="ECO:0000256" key="3">
    <source>
        <dbReference type="ARBA" id="ARBA00022737"/>
    </source>
</evidence>
<dbReference type="Pfam" id="PF02381">
    <property type="entry name" value="MraZ"/>
    <property type="match status" value="2"/>
</dbReference>
<dbReference type="NCBIfam" id="NF001477">
    <property type="entry name" value="PRK00326.2-4"/>
    <property type="match status" value="1"/>
</dbReference>
<dbReference type="PANTHER" id="PTHR34701:SF1">
    <property type="entry name" value="TRANSCRIPTIONAL REGULATOR MRAZ"/>
    <property type="match status" value="1"/>
</dbReference>
<evidence type="ECO:0000256" key="1">
    <source>
        <dbReference type="ARBA" id="ARBA00013860"/>
    </source>
</evidence>
<organism evidence="10 11">
    <name type="scientific">Acetobacter pasteurianus</name>
    <name type="common">Acetobacter turbidans</name>
    <dbReference type="NCBI Taxonomy" id="438"/>
    <lineage>
        <taxon>Bacteria</taxon>
        <taxon>Pseudomonadati</taxon>
        <taxon>Pseudomonadota</taxon>
        <taxon>Alphaproteobacteria</taxon>
        <taxon>Acetobacterales</taxon>
        <taxon>Acetobacteraceae</taxon>
        <taxon>Acetobacter</taxon>
    </lineage>
</organism>
<dbReference type="CDD" id="cd16321">
    <property type="entry name" value="MraZ_C"/>
    <property type="match status" value="1"/>
</dbReference>
<evidence type="ECO:0000256" key="6">
    <source>
        <dbReference type="ARBA" id="ARBA00023163"/>
    </source>
</evidence>
<evidence type="ECO:0000256" key="4">
    <source>
        <dbReference type="ARBA" id="ARBA00023015"/>
    </source>
</evidence>
<comment type="subunit">
    <text evidence="7">Forms oligomers.</text>
</comment>
<dbReference type="InterPro" id="IPR035644">
    <property type="entry name" value="MraZ_C"/>
</dbReference>
<dbReference type="eggNOG" id="COG2001">
    <property type="taxonomic scope" value="Bacteria"/>
</dbReference>
<dbReference type="InterPro" id="IPR003444">
    <property type="entry name" value="MraZ"/>
</dbReference>
<dbReference type="SUPFAM" id="SSF89447">
    <property type="entry name" value="AbrB/MazE/MraZ-like"/>
    <property type="match status" value="1"/>
</dbReference>
<dbReference type="AlphaFoldDB" id="A0A1A0DJJ9"/>
<protein>
    <recommendedName>
        <fullName evidence="1 7">Transcriptional regulator MraZ</fullName>
    </recommendedName>
</protein>
<dbReference type="CDD" id="cd16320">
    <property type="entry name" value="MraZ_N"/>
    <property type="match status" value="1"/>
</dbReference>
<evidence type="ECO:0000256" key="7">
    <source>
        <dbReference type="HAMAP-Rule" id="MF_01008"/>
    </source>
</evidence>
<gene>
    <name evidence="7" type="primary">mraZ</name>
    <name evidence="10" type="ORF">SRCM100623_00475</name>
</gene>
<evidence type="ECO:0000256" key="2">
    <source>
        <dbReference type="ARBA" id="ARBA00022490"/>
    </source>
</evidence>
<dbReference type="EMBL" id="LYUD01000045">
    <property type="protein sequence ID" value="OAZ75051.1"/>
    <property type="molecule type" value="Genomic_DNA"/>
</dbReference>
<evidence type="ECO:0000259" key="9">
    <source>
        <dbReference type="PROSITE" id="PS51740"/>
    </source>
</evidence>
<keyword evidence="4 7" id="KW-0805">Transcription regulation</keyword>
<dbReference type="GO" id="GO:2000143">
    <property type="term" value="P:negative regulation of DNA-templated transcription initiation"/>
    <property type="evidence" value="ECO:0007669"/>
    <property type="project" value="TreeGrafter"/>
</dbReference>
<dbReference type="GO" id="GO:0005737">
    <property type="term" value="C:cytoplasm"/>
    <property type="evidence" value="ECO:0007669"/>
    <property type="project" value="UniProtKB-UniRule"/>
</dbReference>
<feature type="domain" description="SpoVT-AbrB" evidence="9">
    <location>
        <begin position="58"/>
        <end position="108"/>
    </location>
</feature>
<feature type="domain" description="SpoVT-AbrB" evidence="9">
    <location>
        <begin position="137"/>
        <end position="182"/>
    </location>
</feature>
<evidence type="ECO:0000313" key="11">
    <source>
        <dbReference type="Proteomes" id="UP000093796"/>
    </source>
</evidence>
<keyword evidence="2 7" id="KW-0963">Cytoplasm</keyword>
<evidence type="ECO:0000313" key="10">
    <source>
        <dbReference type="EMBL" id="OAZ75051.1"/>
    </source>
</evidence>
<keyword evidence="6 7" id="KW-0804">Transcription</keyword>
<dbReference type="PATRIC" id="fig|438.15.peg.542"/>
<dbReference type="GO" id="GO:0000976">
    <property type="term" value="F:transcription cis-regulatory region binding"/>
    <property type="evidence" value="ECO:0007669"/>
    <property type="project" value="TreeGrafter"/>
</dbReference>
<feature type="region of interest" description="Disordered" evidence="8">
    <location>
        <begin position="185"/>
        <end position="212"/>
    </location>
</feature>
<dbReference type="InterPro" id="IPR007159">
    <property type="entry name" value="SpoVT-AbrB_dom"/>
</dbReference>
<reference evidence="10 11" key="1">
    <citation type="submission" date="2016-05" db="EMBL/GenBank/DDBJ databases">
        <title>Genome sequencing of Acetobacter pasteurianus strain SRCM100623.</title>
        <authorList>
            <person name="Song Y.R."/>
        </authorList>
    </citation>
    <scope>NUCLEOTIDE SEQUENCE [LARGE SCALE GENOMIC DNA]</scope>
    <source>
        <strain evidence="10 11">SRCM100623</strain>
    </source>
</reference>
<dbReference type="InterPro" id="IPR037914">
    <property type="entry name" value="SpoVT-AbrB_sf"/>
</dbReference>
<dbReference type="HAMAP" id="MF_01008">
    <property type="entry name" value="MraZ"/>
    <property type="match status" value="1"/>
</dbReference>
<dbReference type="InterPro" id="IPR035642">
    <property type="entry name" value="MraZ_N"/>
</dbReference>